<name>A0A834HK19_RHYFE</name>
<feature type="non-terminal residue" evidence="1">
    <location>
        <position position="1"/>
    </location>
</feature>
<accession>A0A834HK19</accession>
<dbReference type="AlphaFoldDB" id="A0A834HK19"/>
<evidence type="ECO:0000313" key="2">
    <source>
        <dbReference type="Proteomes" id="UP000625711"/>
    </source>
</evidence>
<reference evidence="1" key="1">
    <citation type="submission" date="2020-08" db="EMBL/GenBank/DDBJ databases">
        <title>Genome sequencing and assembly of the red palm weevil Rhynchophorus ferrugineus.</title>
        <authorList>
            <person name="Dias G.B."/>
            <person name="Bergman C.M."/>
            <person name="Manee M."/>
        </authorList>
    </citation>
    <scope>NUCLEOTIDE SEQUENCE</scope>
    <source>
        <strain evidence="1">AA-2017</strain>
        <tissue evidence="1">Whole larva</tissue>
    </source>
</reference>
<gene>
    <name evidence="1" type="ORF">GWI33_003780</name>
</gene>
<dbReference type="EMBL" id="JAACXV010023526">
    <property type="protein sequence ID" value="KAF7262974.1"/>
    <property type="molecule type" value="Genomic_DNA"/>
</dbReference>
<keyword evidence="2" id="KW-1185">Reference proteome</keyword>
<protein>
    <submittedName>
        <fullName evidence="1">Uncharacterized protein</fullName>
    </submittedName>
</protein>
<dbReference type="Proteomes" id="UP000625711">
    <property type="component" value="Unassembled WGS sequence"/>
</dbReference>
<comment type="caution">
    <text evidence="1">The sequence shown here is derived from an EMBL/GenBank/DDBJ whole genome shotgun (WGS) entry which is preliminary data.</text>
</comment>
<proteinExistence type="predicted"/>
<evidence type="ECO:0000313" key="1">
    <source>
        <dbReference type="EMBL" id="KAF7262974.1"/>
    </source>
</evidence>
<sequence>MTTRKHRNEENAYMNKCCQILRNIQCIEIFRHNDTN</sequence>
<organism evidence="1 2">
    <name type="scientific">Rhynchophorus ferrugineus</name>
    <name type="common">Red palm weevil</name>
    <name type="synonym">Curculio ferrugineus</name>
    <dbReference type="NCBI Taxonomy" id="354439"/>
    <lineage>
        <taxon>Eukaryota</taxon>
        <taxon>Metazoa</taxon>
        <taxon>Ecdysozoa</taxon>
        <taxon>Arthropoda</taxon>
        <taxon>Hexapoda</taxon>
        <taxon>Insecta</taxon>
        <taxon>Pterygota</taxon>
        <taxon>Neoptera</taxon>
        <taxon>Endopterygota</taxon>
        <taxon>Coleoptera</taxon>
        <taxon>Polyphaga</taxon>
        <taxon>Cucujiformia</taxon>
        <taxon>Curculionidae</taxon>
        <taxon>Dryophthorinae</taxon>
        <taxon>Rhynchophorus</taxon>
    </lineage>
</organism>